<name>A0A0H3ZSF6_9VIBR</name>
<sequence length="37" mass="4405">MKVARWVLRETALGNKCRPPDRNRFAVRGRIYPSDKF</sequence>
<organism evidence="1">
    <name type="scientific">Vibrio sp. FF_286</name>
    <dbReference type="NCBI Taxonomy" id="1652831"/>
    <lineage>
        <taxon>Bacteria</taxon>
        <taxon>Pseudomonadati</taxon>
        <taxon>Pseudomonadota</taxon>
        <taxon>Gammaproteobacteria</taxon>
        <taxon>Vibrionales</taxon>
        <taxon>Vibrionaceae</taxon>
        <taxon>Vibrio</taxon>
    </lineage>
</organism>
<accession>A0A0H3ZSF6</accession>
<protein>
    <submittedName>
        <fullName evidence="1">Uncharacterized protein</fullName>
    </submittedName>
</protein>
<dbReference type="EMBL" id="KP795640">
    <property type="protein sequence ID" value="AKN39313.1"/>
    <property type="molecule type" value="Genomic_DNA"/>
</dbReference>
<reference evidence="1" key="1">
    <citation type="journal article" date="2015" name="MBio">
        <title>Eco-Evolutionary Dynamics of Episomes among Ecologically Cohesive Bacterial Populations.</title>
        <authorList>
            <person name="Xue H."/>
            <person name="Cordero O.X."/>
            <person name="Camas F.M."/>
            <person name="Trimble W."/>
            <person name="Meyer F."/>
            <person name="Guglielmini J."/>
            <person name="Rocha E.P."/>
            <person name="Polz M.F."/>
        </authorList>
    </citation>
    <scope>NUCLEOTIDE SEQUENCE</scope>
    <source>
        <strain evidence="1">FF_286</strain>
    </source>
</reference>
<proteinExistence type="predicted"/>
<dbReference type="AlphaFoldDB" id="A0A0H3ZSF6"/>
<evidence type="ECO:0000313" key="1">
    <source>
        <dbReference type="EMBL" id="AKN39313.1"/>
    </source>
</evidence>